<accession>A0A1X1WSI6</accession>
<name>A0A1X1WSI6_MYCIR</name>
<dbReference type="Proteomes" id="UP000193622">
    <property type="component" value="Unassembled WGS sequence"/>
</dbReference>
<keyword evidence="1" id="KW-0472">Membrane</keyword>
<proteinExistence type="predicted"/>
<evidence type="ECO:0000256" key="1">
    <source>
        <dbReference type="SAM" id="Phobius"/>
    </source>
</evidence>
<protein>
    <submittedName>
        <fullName evidence="2">Uncharacterized protein</fullName>
    </submittedName>
</protein>
<keyword evidence="1" id="KW-1133">Transmembrane helix</keyword>
<dbReference type="EMBL" id="LQPC01000026">
    <property type="protein sequence ID" value="ORV89626.1"/>
    <property type="molecule type" value="Genomic_DNA"/>
</dbReference>
<feature type="transmembrane region" description="Helical" evidence="1">
    <location>
        <begin position="20"/>
        <end position="40"/>
    </location>
</feature>
<dbReference type="RefSeq" id="WP_085173622.1">
    <property type="nucleotide sequence ID" value="NZ_LQPC01000026.1"/>
</dbReference>
<reference evidence="2 3" key="1">
    <citation type="submission" date="2016-01" db="EMBL/GenBank/DDBJ databases">
        <title>The new phylogeny of the genus Mycobacterium.</title>
        <authorList>
            <person name="Tarcisio F."/>
            <person name="Conor M."/>
            <person name="Antonella G."/>
            <person name="Elisabetta G."/>
            <person name="Giulia F.S."/>
            <person name="Sara T."/>
            <person name="Anna F."/>
            <person name="Clotilde B."/>
            <person name="Roberto B."/>
            <person name="Veronica D.S."/>
            <person name="Fabio R."/>
            <person name="Monica P."/>
            <person name="Olivier J."/>
            <person name="Enrico T."/>
            <person name="Nicola S."/>
        </authorList>
    </citation>
    <scope>NUCLEOTIDE SEQUENCE [LARGE SCALE GENOMIC DNA]</scope>
    <source>
        <strain evidence="2 3">DSM 45541</strain>
    </source>
</reference>
<evidence type="ECO:0000313" key="3">
    <source>
        <dbReference type="Proteomes" id="UP000193622"/>
    </source>
</evidence>
<organism evidence="2 3">
    <name type="scientific">Mycolicibacterium iranicum</name>
    <name type="common">Mycobacterium iranicum</name>
    <dbReference type="NCBI Taxonomy" id="912594"/>
    <lineage>
        <taxon>Bacteria</taxon>
        <taxon>Bacillati</taxon>
        <taxon>Actinomycetota</taxon>
        <taxon>Actinomycetes</taxon>
        <taxon>Mycobacteriales</taxon>
        <taxon>Mycobacteriaceae</taxon>
        <taxon>Mycolicibacterium</taxon>
    </lineage>
</organism>
<gene>
    <name evidence="2" type="ORF">AWC12_09440</name>
</gene>
<sequence length="157" mass="17090">MPDDLLEFVGAPPGYSLLWLWLGLALLMLVIGWFALVLVATMPSHRLRKIPGVEELHGRLLRHRFAKTVSTITRRHRDGELSPEQASAALSCTLRSFLHQATGIGAQYMQLGAIATGDLAPAAPMLEALGSAQFDRASTVDVGTLGDQTEELIRSWS</sequence>
<keyword evidence="1" id="KW-0812">Transmembrane</keyword>
<evidence type="ECO:0000313" key="2">
    <source>
        <dbReference type="EMBL" id="ORV89626.1"/>
    </source>
</evidence>
<comment type="caution">
    <text evidence="2">The sequence shown here is derived from an EMBL/GenBank/DDBJ whole genome shotgun (WGS) entry which is preliminary data.</text>
</comment>
<dbReference type="AlphaFoldDB" id="A0A1X1WSI6"/>